<feature type="domain" description="Xylanolytic transcriptional activator regulatory" evidence="5">
    <location>
        <begin position="265"/>
        <end position="338"/>
    </location>
</feature>
<organism evidence="6 7">
    <name type="scientific">Clonostachys solani</name>
    <dbReference type="NCBI Taxonomy" id="160281"/>
    <lineage>
        <taxon>Eukaryota</taxon>
        <taxon>Fungi</taxon>
        <taxon>Dikarya</taxon>
        <taxon>Ascomycota</taxon>
        <taxon>Pezizomycotina</taxon>
        <taxon>Sordariomycetes</taxon>
        <taxon>Hypocreomycetidae</taxon>
        <taxon>Hypocreales</taxon>
        <taxon>Bionectriaceae</taxon>
        <taxon>Clonostachys</taxon>
    </lineage>
</organism>
<dbReference type="PANTHER" id="PTHR47424:SF6">
    <property type="entry name" value="PROLINE UTILIZATION TRANS-ACTIVATOR"/>
    <property type="match status" value="1"/>
</dbReference>
<feature type="region of interest" description="Disordered" evidence="4">
    <location>
        <begin position="547"/>
        <end position="567"/>
    </location>
</feature>
<evidence type="ECO:0000313" key="6">
    <source>
        <dbReference type="EMBL" id="CAH0045890.1"/>
    </source>
</evidence>
<keyword evidence="2" id="KW-0804">Transcription</keyword>
<feature type="region of interest" description="Disordered" evidence="4">
    <location>
        <begin position="27"/>
        <end position="83"/>
    </location>
</feature>
<name>A0A9N9W435_9HYPO</name>
<evidence type="ECO:0000256" key="4">
    <source>
        <dbReference type="SAM" id="MobiDB-lite"/>
    </source>
</evidence>
<gene>
    <name evidence="6" type="ORF">CSOL1703_00012522</name>
</gene>
<dbReference type="CDD" id="cd12148">
    <property type="entry name" value="fungal_TF_MHR"/>
    <property type="match status" value="1"/>
</dbReference>
<dbReference type="GO" id="GO:0008270">
    <property type="term" value="F:zinc ion binding"/>
    <property type="evidence" value="ECO:0007669"/>
    <property type="project" value="InterPro"/>
</dbReference>
<evidence type="ECO:0000259" key="5">
    <source>
        <dbReference type="SMART" id="SM00906"/>
    </source>
</evidence>
<dbReference type="InterPro" id="IPR007219">
    <property type="entry name" value="XnlR_reg_dom"/>
</dbReference>
<dbReference type="Pfam" id="PF04082">
    <property type="entry name" value="Fungal_trans"/>
    <property type="match status" value="1"/>
</dbReference>
<dbReference type="GO" id="GO:0006351">
    <property type="term" value="P:DNA-templated transcription"/>
    <property type="evidence" value="ECO:0007669"/>
    <property type="project" value="InterPro"/>
</dbReference>
<keyword evidence="1" id="KW-0805">Transcription regulation</keyword>
<reference evidence="6" key="1">
    <citation type="submission" date="2021-10" db="EMBL/GenBank/DDBJ databases">
        <authorList>
            <person name="Piombo E."/>
        </authorList>
    </citation>
    <scope>NUCLEOTIDE SEQUENCE</scope>
</reference>
<dbReference type="Proteomes" id="UP000775872">
    <property type="component" value="Unassembled WGS sequence"/>
</dbReference>
<dbReference type="EMBL" id="CABFOC020000013">
    <property type="protein sequence ID" value="CAH0045890.1"/>
    <property type="molecule type" value="Genomic_DNA"/>
</dbReference>
<dbReference type="InterPro" id="IPR051127">
    <property type="entry name" value="Fungal_SecMet_Regulators"/>
</dbReference>
<dbReference type="SMART" id="SM00906">
    <property type="entry name" value="Fungal_trans"/>
    <property type="match status" value="1"/>
</dbReference>
<evidence type="ECO:0000256" key="3">
    <source>
        <dbReference type="ARBA" id="ARBA00023242"/>
    </source>
</evidence>
<dbReference type="AlphaFoldDB" id="A0A9N9W435"/>
<dbReference type="GO" id="GO:0003677">
    <property type="term" value="F:DNA binding"/>
    <property type="evidence" value="ECO:0007669"/>
    <property type="project" value="InterPro"/>
</dbReference>
<dbReference type="PANTHER" id="PTHR47424">
    <property type="entry name" value="REGULATORY PROTEIN GAL4"/>
    <property type="match status" value="1"/>
</dbReference>
<proteinExistence type="predicted"/>
<evidence type="ECO:0000256" key="1">
    <source>
        <dbReference type="ARBA" id="ARBA00023015"/>
    </source>
</evidence>
<sequence>MGAIDIPELQELISKVEAYEDRLRNLDSRKTASDAPPDNDNGDTLLSPRATVPLSDYLQPPSPAPDEQNTSPHGSADLTERARGPAYESRVRYLLGRSQQQAIQNHRPIRDSSSDGRQNTHALALQTPAEPLQSWLDNAPRFALPTEAESGRLLELFLFHLGTNQQFFDPRSFVDKVATLYQGPAAREATAKTAWYIEYLLVMATASLMDFNTESAETHRGFDYFAEAMRILPPMHRFDVPDILVVEILMLIAVYLQWRNRKPDAYLYIGYAVRQAIGKGCTLAKPPRGCLPSEEAHRVRVWWTAFMLDRRLSADLGLPSSADDRQFSVPLPRQTPGFPSPEALIINIKIARVTGNIMTYLYNDAEITSPKLVQSIQSYLQELYEIGRSMPLEYSINVTHSYPGVTRTGGSLYLMLYQAIILCARPILLQRVRDKISLPSNTINSVRILYGLRRNEMIARFGFFDLEAAFSATLTLIMSAFIDNISLRNMMPELQQAVEVLRYLSDAGNKAAEQRLADLDQFAAHVWVEQSPISSILSHEIDLMNSEDSEMREQQRGSGSEAPMEDDTQNINVSRAETVNFGADGAFVPPEQSIFGNDAGFQHGFNFEMYPPPDTNIIFGSFNDPNMPLTGVDELDWAEIERIFIA</sequence>
<dbReference type="OrthoDB" id="3266505at2759"/>
<keyword evidence="7" id="KW-1185">Reference proteome</keyword>
<comment type="caution">
    <text evidence="6">The sequence shown here is derived from an EMBL/GenBank/DDBJ whole genome shotgun (WGS) entry which is preliminary data.</text>
</comment>
<feature type="region of interest" description="Disordered" evidence="4">
    <location>
        <begin position="100"/>
        <end position="119"/>
    </location>
</feature>
<evidence type="ECO:0000313" key="7">
    <source>
        <dbReference type="Proteomes" id="UP000775872"/>
    </source>
</evidence>
<keyword evidence="3" id="KW-0539">Nucleus</keyword>
<protein>
    <recommendedName>
        <fullName evidence="5">Xylanolytic transcriptional activator regulatory domain-containing protein</fullName>
    </recommendedName>
</protein>
<accession>A0A9N9W435</accession>
<evidence type="ECO:0000256" key="2">
    <source>
        <dbReference type="ARBA" id="ARBA00023163"/>
    </source>
</evidence>